<comment type="catalytic activity">
    <reaction evidence="1">
        <text>a uridine in RNA = a pseudouridine in RNA</text>
        <dbReference type="Rhea" id="RHEA:48348"/>
        <dbReference type="Rhea" id="RHEA-COMP:12068"/>
        <dbReference type="Rhea" id="RHEA-COMP:12069"/>
        <dbReference type="ChEBI" id="CHEBI:65314"/>
        <dbReference type="ChEBI" id="CHEBI:65315"/>
    </reaction>
</comment>
<dbReference type="Pfam" id="PF01479">
    <property type="entry name" value="S4"/>
    <property type="match status" value="1"/>
</dbReference>
<evidence type="ECO:0000313" key="9">
    <source>
        <dbReference type="Proteomes" id="UP001326613"/>
    </source>
</evidence>
<dbReference type="PROSITE" id="PS01149">
    <property type="entry name" value="PSI_RSU"/>
    <property type="match status" value="1"/>
</dbReference>
<name>A0ABZ0UT94_9RICK</name>
<keyword evidence="4 6" id="KW-0413">Isomerase</keyword>
<dbReference type="PANTHER" id="PTHR47683">
    <property type="entry name" value="PSEUDOURIDINE SYNTHASE FAMILY PROTEIN-RELATED"/>
    <property type="match status" value="1"/>
</dbReference>
<dbReference type="InterPro" id="IPR020094">
    <property type="entry name" value="TruA/RsuA/RluB/E/F_N"/>
</dbReference>
<dbReference type="PROSITE" id="PS50889">
    <property type="entry name" value="S4"/>
    <property type="match status" value="1"/>
</dbReference>
<comment type="similarity">
    <text evidence="2 6">Belongs to the pseudouridine synthase RsuA family.</text>
</comment>
<proteinExistence type="inferred from homology"/>
<keyword evidence="3 5" id="KW-0694">RNA-binding</keyword>
<evidence type="ECO:0000256" key="4">
    <source>
        <dbReference type="ARBA" id="ARBA00023235"/>
    </source>
</evidence>
<dbReference type="Gene3D" id="3.30.70.580">
    <property type="entry name" value="Pseudouridine synthase I, catalytic domain, N-terminal subdomain"/>
    <property type="match status" value="1"/>
</dbReference>
<accession>A0ABZ0UT94</accession>
<dbReference type="EMBL" id="CP112932">
    <property type="protein sequence ID" value="WPY00415.1"/>
    <property type="molecule type" value="Genomic_DNA"/>
</dbReference>
<sequence length="236" mass="26843">MQQRIAKAISSAGVCSRRQAELLIAKAVVKVNNVLVTSPITFVNDDSVISINDVVIERVHRPRIWIYYKPVSLITTHHDPYDRDTVFDNLRGLPRVISVGRLDLNSEGLLLLTNNGALARNLELPSTKMERVYKVRAYGNHELLQSLSFPVEVNGTIYNPKTIKLIQPGVKNSWFEVVLTEGKNREIRKLFNHYGLMVSRLIRTQYGPFSLGDLKPGQYQEQTSKLKSLNFQEINL</sequence>
<dbReference type="InterPro" id="IPR020103">
    <property type="entry name" value="PsdUridine_synth_cat_dom_sf"/>
</dbReference>
<evidence type="ECO:0000256" key="5">
    <source>
        <dbReference type="PROSITE-ProRule" id="PRU00182"/>
    </source>
</evidence>
<dbReference type="Gene3D" id="3.10.290.10">
    <property type="entry name" value="RNA-binding S4 domain"/>
    <property type="match status" value="1"/>
</dbReference>
<dbReference type="Proteomes" id="UP001326613">
    <property type="component" value="Chromosome"/>
</dbReference>
<dbReference type="PANTHER" id="PTHR47683:SF3">
    <property type="entry name" value="RIBOSOMAL LARGE SUBUNIT PSEUDOURIDINE SYNTHASE B"/>
    <property type="match status" value="1"/>
</dbReference>
<dbReference type="CDD" id="cd00165">
    <property type="entry name" value="S4"/>
    <property type="match status" value="1"/>
</dbReference>
<dbReference type="SMART" id="SM00363">
    <property type="entry name" value="S4"/>
    <property type="match status" value="1"/>
</dbReference>
<dbReference type="InterPro" id="IPR050343">
    <property type="entry name" value="RsuA_PseudoU_synthase"/>
</dbReference>
<evidence type="ECO:0000256" key="1">
    <source>
        <dbReference type="ARBA" id="ARBA00000073"/>
    </source>
</evidence>
<dbReference type="InterPro" id="IPR018496">
    <property type="entry name" value="PsdUridine_synth_RsuA/RluB_CS"/>
</dbReference>
<organism evidence="8 9">
    <name type="scientific">Candidatus Trichorickettsia mobilis</name>
    <dbReference type="NCBI Taxonomy" id="1346319"/>
    <lineage>
        <taxon>Bacteria</taxon>
        <taxon>Pseudomonadati</taxon>
        <taxon>Pseudomonadota</taxon>
        <taxon>Alphaproteobacteria</taxon>
        <taxon>Rickettsiales</taxon>
        <taxon>Rickettsiaceae</taxon>
        <taxon>Rickettsieae</taxon>
        <taxon>Candidatus Trichorickettsia</taxon>
    </lineage>
</organism>
<evidence type="ECO:0000313" key="8">
    <source>
        <dbReference type="EMBL" id="WPY00415.1"/>
    </source>
</evidence>
<dbReference type="InterPro" id="IPR036986">
    <property type="entry name" value="S4_RNA-bd_sf"/>
</dbReference>
<evidence type="ECO:0000256" key="2">
    <source>
        <dbReference type="ARBA" id="ARBA00008348"/>
    </source>
</evidence>
<evidence type="ECO:0000256" key="6">
    <source>
        <dbReference type="RuleBase" id="RU003887"/>
    </source>
</evidence>
<feature type="domain" description="RNA-binding S4" evidence="7">
    <location>
        <begin position="3"/>
        <end position="60"/>
    </location>
</feature>
<dbReference type="Pfam" id="PF00849">
    <property type="entry name" value="PseudoU_synth_2"/>
    <property type="match status" value="1"/>
</dbReference>
<keyword evidence="9" id="KW-1185">Reference proteome</keyword>
<dbReference type="RefSeq" id="WP_323738486.1">
    <property type="nucleotide sequence ID" value="NZ_CP112932.1"/>
</dbReference>
<evidence type="ECO:0000256" key="3">
    <source>
        <dbReference type="ARBA" id="ARBA00022884"/>
    </source>
</evidence>
<dbReference type="InterPro" id="IPR002942">
    <property type="entry name" value="S4_RNA-bd"/>
</dbReference>
<reference evidence="8 9" key="1">
    <citation type="submission" date="2022-10" db="EMBL/GenBank/DDBJ databases">
        <title>Host association and intracellularity evolved multiple times independently in the Rickettsiales.</title>
        <authorList>
            <person name="Castelli M."/>
            <person name="Nardi T."/>
            <person name="Gammuto L."/>
            <person name="Bellinzona G."/>
            <person name="Sabaneyeva E."/>
            <person name="Potekhin A."/>
            <person name="Serra V."/>
            <person name="Petroni G."/>
            <person name="Sassera D."/>
        </authorList>
    </citation>
    <scope>NUCLEOTIDE SEQUENCE [LARGE SCALE GENOMIC DNA]</scope>
    <source>
        <strain evidence="8 9">Kr 154-4</strain>
    </source>
</reference>
<dbReference type="InterPro" id="IPR000748">
    <property type="entry name" value="PsdUridine_synth_RsuA/RluB/E/F"/>
</dbReference>
<protein>
    <recommendedName>
        <fullName evidence="6">Pseudouridine synthase</fullName>
        <ecNumber evidence="6">5.4.99.-</ecNumber>
    </recommendedName>
</protein>
<evidence type="ECO:0000259" key="7">
    <source>
        <dbReference type="SMART" id="SM00363"/>
    </source>
</evidence>
<dbReference type="InterPro" id="IPR042092">
    <property type="entry name" value="PsdUridine_s_RsuA/RluB/E/F_cat"/>
</dbReference>
<dbReference type="InterPro" id="IPR006145">
    <property type="entry name" value="PsdUridine_synth_RsuA/RluA"/>
</dbReference>
<gene>
    <name evidence="8" type="ORF">Trichorick_00289</name>
</gene>
<dbReference type="EC" id="5.4.99.-" evidence="6"/>
<dbReference type="SUPFAM" id="SSF55120">
    <property type="entry name" value="Pseudouridine synthase"/>
    <property type="match status" value="1"/>
</dbReference>
<dbReference type="SUPFAM" id="SSF55174">
    <property type="entry name" value="Alpha-L RNA-binding motif"/>
    <property type="match status" value="1"/>
</dbReference>
<dbReference type="NCBIfam" id="TIGR00093">
    <property type="entry name" value="pseudouridine synthase"/>
    <property type="match status" value="1"/>
</dbReference>
<dbReference type="Gene3D" id="3.30.70.1560">
    <property type="entry name" value="Alpha-L RNA-binding motif"/>
    <property type="match status" value="1"/>
</dbReference>